<reference evidence="1" key="1">
    <citation type="submission" date="2020-05" db="EMBL/GenBank/DDBJ databases">
        <title>WGS assembly of Panicum virgatum.</title>
        <authorList>
            <person name="Lovell J.T."/>
            <person name="Jenkins J."/>
            <person name="Shu S."/>
            <person name="Juenger T.E."/>
            <person name="Schmutz J."/>
        </authorList>
    </citation>
    <scope>NUCLEOTIDE SEQUENCE</scope>
    <source>
        <strain evidence="1">AP13</strain>
    </source>
</reference>
<sequence>MKLIFDVLVPHRLEQRGVALAVRHGRRGLEQLAIGTGVLCARLGFAGILCAGLGPGVVCARLGEAYHQLGQGRRTMVARFSRPPPLSSATFSLPFLAAKCSRSGVSPSAFSATISSSFSLRTSPANLAWPCEAATWSAVLPWGVLELRALRSPATSCCRLHTHPYVTALYKAGSMPPSAGSAAAVDVA</sequence>
<proteinExistence type="predicted"/>
<gene>
    <name evidence="1" type="ORF">PVAP13_1KG342900</name>
</gene>
<comment type="caution">
    <text evidence="1">The sequence shown here is derived from an EMBL/GenBank/DDBJ whole genome shotgun (WGS) entry which is preliminary data.</text>
</comment>
<protein>
    <submittedName>
        <fullName evidence="1">Uncharacterized protein</fullName>
    </submittedName>
</protein>
<keyword evidence="2" id="KW-1185">Reference proteome</keyword>
<evidence type="ECO:0000313" key="2">
    <source>
        <dbReference type="Proteomes" id="UP000823388"/>
    </source>
</evidence>
<dbReference type="AlphaFoldDB" id="A0A8T0XVA0"/>
<name>A0A8T0XVA0_PANVG</name>
<accession>A0A8T0XVA0</accession>
<evidence type="ECO:0000313" key="1">
    <source>
        <dbReference type="EMBL" id="KAG2659269.1"/>
    </source>
</evidence>
<dbReference type="EMBL" id="CM029037">
    <property type="protein sequence ID" value="KAG2659269.1"/>
    <property type="molecule type" value="Genomic_DNA"/>
</dbReference>
<organism evidence="1 2">
    <name type="scientific">Panicum virgatum</name>
    <name type="common">Blackwell switchgrass</name>
    <dbReference type="NCBI Taxonomy" id="38727"/>
    <lineage>
        <taxon>Eukaryota</taxon>
        <taxon>Viridiplantae</taxon>
        <taxon>Streptophyta</taxon>
        <taxon>Embryophyta</taxon>
        <taxon>Tracheophyta</taxon>
        <taxon>Spermatophyta</taxon>
        <taxon>Magnoliopsida</taxon>
        <taxon>Liliopsida</taxon>
        <taxon>Poales</taxon>
        <taxon>Poaceae</taxon>
        <taxon>PACMAD clade</taxon>
        <taxon>Panicoideae</taxon>
        <taxon>Panicodae</taxon>
        <taxon>Paniceae</taxon>
        <taxon>Panicinae</taxon>
        <taxon>Panicum</taxon>
        <taxon>Panicum sect. Hiantes</taxon>
    </lineage>
</organism>
<dbReference type="Proteomes" id="UP000823388">
    <property type="component" value="Chromosome 1K"/>
</dbReference>